<evidence type="ECO:0000259" key="1">
    <source>
        <dbReference type="PROSITE" id="PS51736"/>
    </source>
</evidence>
<sequence>MGSELVTAHHLRRHAVVYVRQSTPHQVLSNQESLRLQYALRDRAREFGWHEADIDVIDADLGISGAAAELRQGFKELVARVTLGEVGMILSIDVTRLARNCSDWYPLLDVCGHRQCLIADRDGVYDPGTPNGRLLLGLKGTISELELHTIRSRLTAGLLAKAERGDLALSLPAGLVRDPSGIVVKTPDLEVQARIDLVFDTFMKRRTAVQVVRTFQAHGLSLPRREHDGHVCWKRASVPAVIAMLKNPAYAGAFVYGRTRMGPTRRRPGGWTKRKLQADEGWRIVVKDKYPAFIDWETFERIQAMLRDNRAEYMRNKTRGVPRDGAALLHGITWCGECGHKMVVRYKGGSQYVCNHLRQQHDVPVCQTLRAAAIDKAVGAAFLAAVAPAEIDAWTQARKAQRQADEALDRAAAQQIERLRYEAGLAERQFNRVDPDNRLVAAELERRWEAALSTVRRAEEEHAARKGKESSSPVRLAPELHAKVVAIGQRLPQIWADPSVSREHRKALLRCLIEKVVLRRSARDAADVRIVWRGGETTEITVAFPINTVTALPSYPQMERRVLDLARSGHNDREIAALLTAEGFRSASRTDAVLPATIQKIRLCHRLKLQPRRTRWATIPGWLSVPELAIRLGVASNWVSKRIYRGTIQIDRDLATGRFLFPDTEPALRALRQLQNGAVRTINLRVNDRVQEGHQDA</sequence>
<dbReference type="PROSITE" id="PS51736">
    <property type="entry name" value="RECOMBINASES_3"/>
    <property type="match status" value="1"/>
</dbReference>
<dbReference type="SMART" id="SM00857">
    <property type="entry name" value="Resolvase"/>
    <property type="match status" value="1"/>
</dbReference>
<proteinExistence type="predicted"/>
<dbReference type="RefSeq" id="WP_189052651.1">
    <property type="nucleotide sequence ID" value="NZ_BMJQ01000047.1"/>
</dbReference>
<accession>A0A8J2Z2E1</accession>
<dbReference type="GO" id="GO:0000150">
    <property type="term" value="F:DNA strand exchange activity"/>
    <property type="evidence" value="ECO:0007669"/>
    <property type="project" value="InterPro"/>
</dbReference>
<dbReference type="Pfam" id="PF13408">
    <property type="entry name" value="Zn_ribbon_recom"/>
    <property type="match status" value="1"/>
</dbReference>
<gene>
    <name evidence="3" type="ORF">GCM10011611_67720</name>
</gene>
<feature type="domain" description="Resolvase/invertase-type recombinase catalytic" evidence="1">
    <location>
        <begin position="14"/>
        <end position="165"/>
    </location>
</feature>
<dbReference type="InterPro" id="IPR011109">
    <property type="entry name" value="DNA_bind_recombinase_dom"/>
</dbReference>
<dbReference type="PROSITE" id="PS51737">
    <property type="entry name" value="RECOMBINASE_DNA_BIND"/>
    <property type="match status" value="1"/>
</dbReference>
<evidence type="ECO:0008006" key="5">
    <source>
        <dbReference type="Google" id="ProtNLM"/>
    </source>
</evidence>
<dbReference type="InterPro" id="IPR025827">
    <property type="entry name" value="Zn_ribbon_recom_dom"/>
</dbReference>
<dbReference type="Pfam" id="PF07508">
    <property type="entry name" value="Recombinase"/>
    <property type="match status" value="1"/>
</dbReference>
<dbReference type="CDD" id="cd00338">
    <property type="entry name" value="Ser_Recombinase"/>
    <property type="match status" value="1"/>
</dbReference>
<dbReference type="PANTHER" id="PTHR30461:SF23">
    <property type="entry name" value="DNA RECOMBINASE-RELATED"/>
    <property type="match status" value="1"/>
</dbReference>
<reference evidence="3" key="1">
    <citation type="journal article" date="2014" name="Int. J. Syst. Evol. Microbiol.">
        <title>Complete genome sequence of Corynebacterium casei LMG S-19264T (=DSM 44701T), isolated from a smear-ripened cheese.</title>
        <authorList>
            <consortium name="US DOE Joint Genome Institute (JGI-PGF)"/>
            <person name="Walter F."/>
            <person name="Albersmeier A."/>
            <person name="Kalinowski J."/>
            <person name="Ruckert C."/>
        </authorList>
    </citation>
    <scope>NUCLEOTIDE SEQUENCE</scope>
    <source>
        <strain evidence="3">CGMCC 1.15725</strain>
    </source>
</reference>
<protein>
    <recommendedName>
        <fullName evidence="5">Recombinase family protein</fullName>
    </recommendedName>
</protein>
<dbReference type="Pfam" id="PF00239">
    <property type="entry name" value="Resolvase"/>
    <property type="match status" value="1"/>
</dbReference>
<evidence type="ECO:0000313" key="4">
    <source>
        <dbReference type="Proteomes" id="UP000646365"/>
    </source>
</evidence>
<dbReference type="SUPFAM" id="SSF53041">
    <property type="entry name" value="Resolvase-like"/>
    <property type="match status" value="1"/>
</dbReference>
<dbReference type="Gene3D" id="3.90.1750.20">
    <property type="entry name" value="Putative Large Serine Recombinase, Chain B, Domain 2"/>
    <property type="match status" value="1"/>
</dbReference>
<dbReference type="InterPro" id="IPR006119">
    <property type="entry name" value="Resolv_N"/>
</dbReference>
<dbReference type="EMBL" id="BMJQ01000047">
    <property type="protein sequence ID" value="GGF51693.1"/>
    <property type="molecule type" value="Genomic_DNA"/>
</dbReference>
<name>A0A8J2Z2E1_9PROT</name>
<evidence type="ECO:0000313" key="3">
    <source>
        <dbReference type="EMBL" id="GGF51693.1"/>
    </source>
</evidence>
<dbReference type="InterPro" id="IPR038109">
    <property type="entry name" value="DNA_bind_recomb_sf"/>
</dbReference>
<dbReference type="InterPro" id="IPR036162">
    <property type="entry name" value="Resolvase-like_N_sf"/>
</dbReference>
<dbReference type="GO" id="GO:0003677">
    <property type="term" value="F:DNA binding"/>
    <property type="evidence" value="ECO:0007669"/>
    <property type="project" value="InterPro"/>
</dbReference>
<dbReference type="InterPro" id="IPR050639">
    <property type="entry name" value="SSR_resolvase"/>
</dbReference>
<feature type="domain" description="Recombinase" evidence="2">
    <location>
        <begin position="172"/>
        <end position="312"/>
    </location>
</feature>
<reference evidence="3" key="2">
    <citation type="submission" date="2020-09" db="EMBL/GenBank/DDBJ databases">
        <authorList>
            <person name="Sun Q."/>
            <person name="Zhou Y."/>
        </authorList>
    </citation>
    <scope>NUCLEOTIDE SEQUENCE</scope>
    <source>
        <strain evidence="3">CGMCC 1.15725</strain>
    </source>
</reference>
<organism evidence="3 4">
    <name type="scientific">Aliidongia dinghuensis</name>
    <dbReference type="NCBI Taxonomy" id="1867774"/>
    <lineage>
        <taxon>Bacteria</taxon>
        <taxon>Pseudomonadati</taxon>
        <taxon>Pseudomonadota</taxon>
        <taxon>Alphaproteobacteria</taxon>
        <taxon>Rhodospirillales</taxon>
        <taxon>Dongiaceae</taxon>
        <taxon>Aliidongia</taxon>
    </lineage>
</organism>
<dbReference type="Proteomes" id="UP000646365">
    <property type="component" value="Unassembled WGS sequence"/>
</dbReference>
<dbReference type="Gene3D" id="3.40.50.1390">
    <property type="entry name" value="Resolvase, N-terminal catalytic domain"/>
    <property type="match status" value="1"/>
</dbReference>
<comment type="caution">
    <text evidence="3">The sequence shown here is derived from an EMBL/GenBank/DDBJ whole genome shotgun (WGS) entry which is preliminary data.</text>
</comment>
<dbReference type="PANTHER" id="PTHR30461">
    <property type="entry name" value="DNA-INVERTASE FROM LAMBDOID PROPHAGE"/>
    <property type="match status" value="1"/>
</dbReference>
<dbReference type="AlphaFoldDB" id="A0A8J2Z2E1"/>
<keyword evidence="4" id="KW-1185">Reference proteome</keyword>
<evidence type="ECO:0000259" key="2">
    <source>
        <dbReference type="PROSITE" id="PS51737"/>
    </source>
</evidence>